<dbReference type="Proteomes" id="UP001066276">
    <property type="component" value="Chromosome 8"/>
</dbReference>
<accession>A0AAV7NPM5</accession>
<dbReference type="AlphaFoldDB" id="A0AAV7NPM5"/>
<keyword evidence="2" id="KW-1185">Reference proteome</keyword>
<evidence type="ECO:0000313" key="2">
    <source>
        <dbReference type="Proteomes" id="UP001066276"/>
    </source>
</evidence>
<dbReference type="EMBL" id="JANPWB010000012">
    <property type="protein sequence ID" value="KAJ1117464.1"/>
    <property type="molecule type" value="Genomic_DNA"/>
</dbReference>
<name>A0AAV7NPM5_PLEWA</name>
<gene>
    <name evidence="1" type="ORF">NDU88_005664</name>
</gene>
<comment type="caution">
    <text evidence="1">The sequence shown here is derived from an EMBL/GenBank/DDBJ whole genome shotgun (WGS) entry which is preliminary data.</text>
</comment>
<protein>
    <submittedName>
        <fullName evidence="1">Uncharacterized protein</fullName>
    </submittedName>
</protein>
<reference evidence="1" key="1">
    <citation type="journal article" date="2022" name="bioRxiv">
        <title>Sequencing and chromosome-scale assembly of the giantPleurodeles waltlgenome.</title>
        <authorList>
            <person name="Brown T."/>
            <person name="Elewa A."/>
            <person name="Iarovenko S."/>
            <person name="Subramanian E."/>
            <person name="Araus A.J."/>
            <person name="Petzold A."/>
            <person name="Susuki M."/>
            <person name="Suzuki K.-i.T."/>
            <person name="Hayashi T."/>
            <person name="Toyoda A."/>
            <person name="Oliveira C."/>
            <person name="Osipova E."/>
            <person name="Leigh N.D."/>
            <person name="Simon A."/>
            <person name="Yun M.H."/>
        </authorList>
    </citation>
    <scope>NUCLEOTIDE SEQUENCE</scope>
    <source>
        <strain evidence="1">20211129_DDA</strain>
        <tissue evidence="1">Liver</tissue>
    </source>
</reference>
<proteinExistence type="predicted"/>
<evidence type="ECO:0000313" key="1">
    <source>
        <dbReference type="EMBL" id="KAJ1117464.1"/>
    </source>
</evidence>
<sequence length="68" mass="7278">MYLTFRAAGFRPGTLCGDGLSPLGAFIALPIWKGSALRAGFFRSFLSLASTRPRGCLPFRLPTLADTA</sequence>
<organism evidence="1 2">
    <name type="scientific">Pleurodeles waltl</name>
    <name type="common">Iberian ribbed newt</name>
    <dbReference type="NCBI Taxonomy" id="8319"/>
    <lineage>
        <taxon>Eukaryota</taxon>
        <taxon>Metazoa</taxon>
        <taxon>Chordata</taxon>
        <taxon>Craniata</taxon>
        <taxon>Vertebrata</taxon>
        <taxon>Euteleostomi</taxon>
        <taxon>Amphibia</taxon>
        <taxon>Batrachia</taxon>
        <taxon>Caudata</taxon>
        <taxon>Salamandroidea</taxon>
        <taxon>Salamandridae</taxon>
        <taxon>Pleurodelinae</taxon>
        <taxon>Pleurodeles</taxon>
    </lineage>
</organism>